<evidence type="ECO:0000313" key="6">
    <source>
        <dbReference type="Proteomes" id="UP000014760"/>
    </source>
</evidence>
<name>R7T3Z1_CAPTE</name>
<dbReference type="InterPro" id="IPR019170">
    <property type="entry name" value="Meckelin"/>
</dbReference>
<feature type="transmembrane region" description="Helical" evidence="2">
    <location>
        <begin position="719"/>
        <end position="737"/>
    </location>
</feature>
<evidence type="ECO:0000256" key="3">
    <source>
        <dbReference type="SAM" id="SignalP"/>
    </source>
</evidence>
<feature type="transmembrane region" description="Helical" evidence="2">
    <location>
        <begin position="368"/>
        <end position="388"/>
    </location>
</feature>
<dbReference type="PANTHER" id="PTHR21274:SF0">
    <property type="entry name" value="MECKELIN"/>
    <property type="match status" value="1"/>
</dbReference>
<feature type="non-terminal residue" evidence="4">
    <location>
        <position position="1"/>
    </location>
</feature>
<evidence type="ECO:0000313" key="5">
    <source>
        <dbReference type="EnsemblMetazoa" id="CapteP97867"/>
    </source>
</evidence>
<dbReference type="EMBL" id="AMQN01015886">
    <property type="status" value="NOT_ANNOTATED_CDS"/>
    <property type="molecule type" value="Genomic_DNA"/>
</dbReference>
<feature type="chain" id="PRO_5008786615" description="Meckelin" evidence="3">
    <location>
        <begin position="23"/>
        <end position="758"/>
    </location>
</feature>
<organism evidence="4">
    <name type="scientific">Capitella teleta</name>
    <name type="common">Polychaete worm</name>
    <dbReference type="NCBI Taxonomy" id="283909"/>
    <lineage>
        <taxon>Eukaryota</taxon>
        <taxon>Metazoa</taxon>
        <taxon>Spiralia</taxon>
        <taxon>Lophotrochozoa</taxon>
        <taxon>Annelida</taxon>
        <taxon>Polychaeta</taxon>
        <taxon>Sedentaria</taxon>
        <taxon>Scolecida</taxon>
        <taxon>Capitellidae</taxon>
        <taxon>Capitella</taxon>
    </lineage>
</organism>
<dbReference type="OMA" id="YITENKG"/>
<keyword evidence="2" id="KW-0472">Membrane</keyword>
<feature type="transmembrane region" description="Helical" evidence="2">
    <location>
        <begin position="486"/>
        <end position="511"/>
    </location>
</feature>
<evidence type="ECO:0008006" key="7">
    <source>
        <dbReference type="Google" id="ProtNLM"/>
    </source>
</evidence>
<reference evidence="6" key="1">
    <citation type="submission" date="2012-12" db="EMBL/GenBank/DDBJ databases">
        <authorList>
            <person name="Hellsten U."/>
            <person name="Grimwood J."/>
            <person name="Chapman J.A."/>
            <person name="Shapiro H."/>
            <person name="Aerts A."/>
            <person name="Otillar R.P."/>
            <person name="Terry A.Y."/>
            <person name="Boore J.L."/>
            <person name="Simakov O."/>
            <person name="Marletaz F."/>
            <person name="Cho S.-J."/>
            <person name="Edsinger-Gonzales E."/>
            <person name="Havlak P."/>
            <person name="Kuo D.-H."/>
            <person name="Larsson T."/>
            <person name="Lv J."/>
            <person name="Arendt D."/>
            <person name="Savage R."/>
            <person name="Osoegawa K."/>
            <person name="de Jong P."/>
            <person name="Lindberg D.R."/>
            <person name="Seaver E.C."/>
            <person name="Weisblat D.A."/>
            <person name="Putnam N.H."/>
            <person name="Grigoriev I.V."/>
            <person name="Rokhsar D.S."/>
        </authorList>
    </citation>
    <scope>NUCLEOTIDE SEQUENCE</scope>
    <source>
        <strain evidence="6">I ESC-2004</strain>
    </source>
</reference>
<reference evidence="5" key="3">
    <citation type="submission" date="2015-06" db="UniProtKB">
        <authorList>
            <consortium name="EnsemblMetazoa"/>
        </authorList>
    </citation>
    <scope>IDENTIFICATION</scope>
</reference>
<feature type="transmembrane region" description="Helical" evidence="2">
    <location>
        <begin position="322"/>
        <end position="348"/>
    </location>
</feature>
<dbReference type="Proteomes" id="UP000014760">
    <property type="component" value="Unassembled WGS sequence"/>
</dbReference>
<feature type="transmembrane region" description="Helical" evidence="2">
    <location>
        <begin position="283"/>
        <end position="301"/>
    </location>
</feature>
<feature type="compositionally biased region" description="Gly residues" evidence="1">
    <location>
        <begin position="611"/>
        <end position="623"/>
    </location>
</feature>
<keyword evidence="2" id="KW-1133">Transmembrane helix</keyword>
<reference evidence="4 6" key="2">
    <citation type="journal article" date="2013" name="Nature">
        <title>Insights into bilaterian evolution from three spiralian genomes.</title>
        <authorList>
            <person name="Simakov O."/>
            <person name="Marletaz F."/>
            <person name="Cho S.J."/>
            <person name="Edsinger-Gonzales E."/>
            <person name="Havlak P."/>
            <person name="Hellsten U."/>
            <person name="Kuo D.H."/>
            <person name="Larsson T."/>
            <person name="Lv J."/>
            <person name="Arendt D."/>
            <person name="Savage R."/>
            <person name="Osoegawa K."/>
            <person name="de Jong P."/>
            <person name="Grimwood J."/>
            <person name="Chapman J.A."/>
            <person name="Shapiro H."/>
            <person name="Aerts A."/>
            <person name="Otillar R.P."/>
            <person name="Terry A.Y."/>
            <person name="Boore J.L."/>
            <person name="Grigoriev I.V."/>
            <person name="Lindberg D.R."/>
            <person name="Seaver E.C."/>
            <person name="Weisblat D.A."/>
            <person name="Putnam N.H."/>
            <person name="Rokhsar D.S."/>
        </authorList>
    </citation>
    <scope>NUCLEOTIDE SEQUENCE</scope>
    <source>
        <strain evidence="4 6">I ESC-2004</strain>
    </source>
</reference>
<protein>
    <recommendedName>
        <fullName evidence="7">Meckelin</fullName>
    </recommendedName>
</protein>
<proteinExistence type="predicted"/>
<feature type="region of interest" description="Disordered" evidence="1">
    <location>
        <begin position="605"/>
        <end position="628"/>
    </location>
</feature>
<keyword evidence="2" id="KW-0812">Transmembrane</keyword>
<dbReference type="OrthoDB" id="419138at2759"/>
<sequence length="758" mass="86752">YGNLTACQFLANLCTLLFYTRANEESALTQDACSLFISIAKEYGGSQRSQENWAPNMPWLYYFEDADRVLTDTSIPTEFTFPNMVVPLKAAKFTANGTFIGYADVSNGLLQLCKNTRSIQDAAYVFGTTYEQKCDISVQDLFETSSDEMFFYDLYLEFVDNGQKQLYAVPALVTNYVDENGRTVNQERDKREWQLTRRFFLVDILSGIQDSSTPAGNIAKVIAKVTPLHFELQPDQSSGLIYPPYVEITYDYATIEDLEAERSVQIEFKVDYRMSLSKYNKDISIAAGTLSGVAFIYAFFITWGWSRRAGKIAIDFVTLVKFALHLCGCLANVFFVVTFGASLWWWIFYKRQTNVYLIVPSDDQNTPFMGYLASAFALKFLQLIHMIICQVTVDIFFVDWERPQGGAVLSSGESKTKDPSVSIWRTYFVANEWNEIQTCRKINPIFQLFVVVLFLEVIGFGNLATQDPKSSFTLSSTEYHSPSSETFRFCIVALVYLLVALVQWIFHTFIYERFVEDKVRQYVDLCSMSNISVFILENDLFGYYIHGRSVHGRADTGMKEMHENLKREEEDLCGQRGLLPNTEQQTFQMAVQRKLRNQYDRVIQPIQNPGQGAGNAGRSGGRGSQIDPQTQKSIHAYTVLNRFLQGFIDHSLRDIDYIIKDKVLLENLLNMEFTDPLEHGYFYNDSGHSFDAVLFFGNEMTLTLFEILFFSLVDVIFHSYVLAAILTFFLMQVIVMIRDSLGQNNLATKTLVDQRFLI</sequence>
<dbReference type="GO" id="GO:0060271">
    <property type="term" value="P:cilium assembly"/>
    <property type="evidence" value="ECO:0007669"/>
    <property type="project" value="InterPro"/>
</dbReference>
<feature type="transmembrane region" description="Helical" evidence="2">
    <location>
        <begin position="445"/>
        <end position="466"/>
    </location>
</feature>
<dbReference type="GO" id="GO:0036038">
    <property type="term" value="C:MKS complex"/>
    <property type="evidence" value="ECO:0007669"/>
    <property type="project" value="InterPro"/>
</dbReference>
<gene>
    <name evidence="4" type="ORF">CAPTEDRAFT_97867</name>
</gene>
<dbReference type="FunCoup" id="R7T3Z1">
    <property type="interactions" value="78"/>
</dbReference>
<evidence type="ECO:0000313" key="4">
    <source>
        <dbReference type="EMBL" id="ELT87431.1"/>
    </source>
</evidence>
<dbReference type="AlphaFoldDB" id="R7T3Z1"/>
<dbReference type="EnsemblMetazoa" id="CapteT97867">
    <property type="protein sequence ID" value="CapteP97867"/>
    <property type="gene ID" value="CapteG97867"/>
</dbReference>
<accession>R7T3Z1</accession>
<keyword evidence="3" id="KW-0732">Signal</keyword>
<dbReference type="EMBL" id="KB312319">
    <property type="protein sequence ID" value="ELT87431.1"/>
    <property type="molecule type" value="Genomic_DNA"/>
</dbReference>
<keyword evidence="6" id="KW-1185">Reference proteome</keyword>
<dbReference type="PANTHER" id="PTHR21274">
    <property type="entry name" value="MECKELIN"/>
    <property type="match status" value="1"/>
</dbReference>
<feature type="signal peptide" evidence="3">
    <location>
        <begin position="1"/>
        <end position="22"/>
    </location>
</feature>
<dbReference type="Pfam" id="PF09773">
    <property type="entry name" value="Meckelin"/>
    <property type="match status" value="1"/>
</dbReference>
<dbReference type="HOGENOM" id="CLU_010935_0_0_1"/>
<dbReference type="STRING" id="283909.R7T3Z1"/>
<evidence type="ECO:0000256" key="2">
    <source>
        <dbReference type="SAM" id="Phobius"/>
    </source>
</evidence>
<evidence type="ECO:0000256" key="1">
    <source>
        <dbReference type="SAM" id="MobiDB-lite"/>
    </source>
</evidence>